<dbReference type="PANTHER" id="PTHR43355">
    <property type="entry name" value="FLAVIN REDUCTASE (NADPH)"/>
    <property type="match status" value="1"/>
</dbReference>
<feature type="domain" description="NAD(P)-binding" evidence="1">
    <location>
        <begin position="8"/>
        <end position="168"/>
    </location>
</feature>
<dbReference type="eggNOG" id="COG2910">
    <property type="taxonomic scope" value="Bacteria"/>
</dbReference>
<dbReference type="RefSeq" id="WP_010767759.1">
    <property type="nucleotide sequence ID" value="NZ_ASWE01000002.1"/>
</dbReference>
<dbReference type="SUPFAM" id="SSF51735">
    <property type="entry name" value="NAD(P)-binding Rossmann-fold domains"/>
    <property type="match status" value="1"/>
</dbReference>
<organism evidence="2 3">
    <name type="scientific">Enterococcus phoeniculicola ATCC BAA-412</name>
    <dbReference type="NCBI Taxonomy" id="1158610"/>
    <lineage>
        <taxon>Bacteria</taxon>
        <taxon>Bacillati</taxon>
        <taxon>Bacillota</taxon>
        <taxon>Bacilli</taxon>
        <taxon>Lactobacillales</taxon>
        <taxon>Enterococcaceae</taxon>
        <taxon>Enterococcus</taxon>
    </lineage>
</organism>
<evidence type="ECO:0000313" key="2">
    <source>
        <dbReference type="EMBL" id="EOL46282.1"/>
    </source>
</evidence>
<dbReference type="InterPro" id="IPR036291">
    <property type="entry name" value="NAD(P)-bd_dom_sf"/>
</dbReference>
<keyword evidence="3" id="KW-1185">Reference proteome</keyword>
<evidence type="ECO:0000259" key="1">
    <source>
        <dbReference type="Pfam" id="PF13460"/>
    </source>
</evidence>
<name>R3WFN5_9ENTE</name>
<dbReference type="GO" id="GO:0016646">
    <property type="term" value="F:oxidoreductase activity, acting on the CH-NH group of donors, NAD or NADP as acceptor"/>
    <property type="evidence" value="ECO:0007669"/>
    <property type="project" value="TreeGrafter"/>
</dbReference>
<reference evidence="2 3" key="1">
    <citation type="submission" date="2013-02" db="EMBL/GenBank/DDBJ databases">
        <title>The Genome Sequence of Enterococcus phoeniculicola BAA-412.</title>
        <authorList>
            <consortium name="The Broad Institute Genome Sequencing Platform"/>
            <consortium name="The Broad Institute Genome Sequencing Center for Infectious Disease"/>
            <person name="Earl A.M."/>
            <person name="Gilmore M.S."/>
            <person name="Lebreton F."/>
            <person name="Walker B."/>
            <person name="Young S.K."/>
            <person name="Zeng Q."/>
            <person name="Gargeya S."/>
            <person name="Fitzgerald M."/>
            <person name="Haas B."/>
            <person name="Abouelleil A."/>
            <person name="Alvarado L."/>
            <person name="Arachchi H.M."/>
            <person name="Berlin A.M."/>
            <person name="Chapman S.B."/>
            <person name="Dewar J."/>
            <person name="Goldberg J."/>
            <person name="Griggs A."/>
            <person name="Gujja S."/>
            <person name="Hansen M."/>
            <person name="Howarth C."/>
            <person name="Imamovic A."/>
            <person name="Larimer J."/>
            <person name="McCowan C."/>
            <person name="Murphy C."/>
            <person name="Neiman D."/>
            <person name="Pearson M."/>
            <person name="Priest M."/>
            <person name="Roberts A."/>
            <person name="Saif S."/>
            <person name="Shea T."/>
            <person name="Sisk P."/>
            <person name="Sykes S."/>
            <person name="Wortman J."/>
            <person name="Nusbaum C."/>
            <person name="Birren B."/>
        </authorList>
    </citation>
    <scope>NUCLEOTIDE SEQUENCE [LARGE SCALE GENOMIC DNA]</scope>
    <source>
        <strain evidence="2 3">ATCC BAA-412</strain>
    </source>
</reference>
<dbReference type="HOGENOM" id="CLU_025711_3_2_9"/>
<dbReference type="STRING" id="154621.RV11_GL000561"/>
<accession>R3WFN5</accession>
<protein>
    <recommendedName>
        <fullName evidence="1">NAD(P)-binding domain-containing protein</fullName>
    </recommendedName>
</protein>
<proteinExistence type="predicted"/>
<dbReference type="CDD" id="cd05244">
    <property type="entry name" value="BVR-B_like_SDR_a"/>
    <property type="match status" value="1"/>
</dbReference>
<sequence>MKLGVIAANGKAGRVIVEEAVSRNIDVTAIVRGENKTAAKSMIQKDLFDLTYEDVKEFDVLIDAFGAWTPETLPQHTTSLLYLSDILSGKPNRLLVVGGAGGLYTDSSHTTRLMDGKDFPEAFYPLASSMSDSLDALRKRSDVNWTYVSPAADFRADGERTGDYLLRGEEFSVNEKGESFISYKDYAIAMIDEALSGKHVQERISVLSK</sequence>
<dbReference type="EMBL" id="AJAT01000011">
    <property type="protein sequence ID" value="EOL46282.1"/>
    <property type="molecule type" value="Genomic_DNA"/>
</dbReference>
<evidence type="ECO:0000313" key="3">
    <source>
        <dbReference type="Proteomes" id="UP000013785"/>
    </source>
</evidence>
<dbReference type="AlphaFoldDB" id="R3WFN5"/>
<dbReference type="OrthoDB" id="9785372at2"/>
<dbReference type="Gene3D" id="3.40.50.720">
    <property type="entry name" value="NAD(P)-binding Rossmann-like Domain"/>
    <property type="match status" value="1"/>
</dbReference>
<dbReference type="InterPro" id="IPR051606">
    <property type="entry name" value="Polyketide_Oxido-like"/>
</dbReference>
<comment type="caution">
    <text evidence="2">The sequence shown here is derived from an EMBL/GenBank/DDBJ whole genome shotgun (WGS) entry which is preliminary data.</text>
</comment>
<dbReference type="Pfam" id="PF13460">
    <property type="entry name" value="NAD_binding_10"/>
    <property type="match status" value="1"/>
</dbReference>
<gene>
    <name evidence="2" type="ORF">UC3_01088</name>
</gene>
<dbReference type="Proteomes" id="UP000013785">
    <property type="component" value="Unassembled WGS sequence"/>
</dbReference>
<dbReference type="PATRIC" id="fig|1158610.3.peg.1067"/>
<dbReference type="InterPro" id="IPR016040">
    <property type="entry name" value="NAD(P)-bd_dom"/>
</dbReference>
<dbReference type="PANTHER" id="PTHR43355:SF2">
    <property type="entry name" value="FLAVIN REDUCTASE (NADPH)"/>
    <property type="match status" value="1"/>
</dbReference>